<dbReference type="AlphaFoldDB" id="A0AAN8SB45"/>
<feature type="compositionally biased region" description="Acidic residues" evidence="1">
    <location>
        <begin position="38"/>
        <end position="48"/>
    </location>
</feature>
<comment type="caution">
    <text evidence="2">The sequence shown here is derived from an EMBL/GenBank/DDBJ whole genome shotgun (WGS) entry which is preliminary data.</text>
</comment>
<dbReference type="Proteomes" id="UP001372834">
    <property type="component" value="Unassembled WGS sequence"/>
</dbReference>
<organism evidence="2 3">
    <name type="scientific">Polyplax serrata</name>
    <name type="common">Common mouse louse</name>
    <dbReference type="NCBI Taxonomy" id="468196"/>
    <lineage>
        <taxon>Eukaryota</taxon>
        <taxon>Metazoa</taxon>
        <taxon>Ecdysozoa</taxon>
        <taxon>Arthropoda</taxon>
        <taxon>Hexapoda</taxon>
        <taxon>Insecta</taxon>
        <taxon>Pterygota</taxon>
        <taxon>Neoptera</taxon>
        <taxon>Paraneoptera</taxon>
        <taxon>Psocodea</taxon>
        <taxon>Troctomorpha</taxon>
        <taxon>Phthiraptera</taxon>
        <taxon>Anoplura</taxon>
        <taxon>Polyplacidae</taxon>
        <taxon>Polyplax</taxon>
    </lineage>
</organism>
<reference evidence="2 3" key="1">
    <citation type="submission" date="2023-10" db="EMBL/GenBank/DDBJ databases">
        <title>Genomes of two closely related lineages of the louse Polyplax serrata with different host specificities.</title>
        <authorList>
            <person name="Martinu J."/>
            <person name="Tarabai H."/>
            <person name="Stefka J."/>
            <person name="Hypsa V."/>
        </authorList>
    </citation>
    <scope>NUCLEOTIDE SEQUENCE [LARGE SCALE GENOMIC DNA]</scope>
    <source>
        <strain evidence="2">HR10_N</strain>
    </source>
</reference>
<gene>
    <name evidence="2" type="ORF">RUM43_004184</name>
</gene>
<evidence type="ECO:0000313" key="3">
    <source>
        <dbReference type="Proteomes" id="UP001372834"/>
    </source>
</evidence>
<feature type="compositionally biased region" description="Acidic residues" evidence="1">
    <location>
        <begin position="1"/>
        <end position="29"/>
    </location>
</feature>
<accession>A0AAN8SB45</accession>
<feature type="compositionally biased region" description="Polar residues" evidence="1">
    <location>
        <begin position="131"/>
        <end position="149"/>
    </location>
</feature>
<name>A0AAN8SB45_POLSC</name>
<evidence type="ECO:0000256" key="1">
    <source>
        <dbReference type="SAM" id="MobiDB-lite"/>
    </source>
</evidence>
<feature type="compositionally biased region" description="Low complexity" evidence="1">
    <location>
        <begin position="311"/>
        <end position="324"/>
    </location>
</feature>
<feature type="compositionally biased region" description="Basic and acidic residues" evidence="1">
    <location>
        <begin position="120"/>
        <end position="130"/>
    </location>
</feature>
<feature type="compositionally biased region" description="Basic and acidic residues" evidence="1">
    <location>
        <begin position="56"/>
        <end position="67"/>
    </location>
</feature>
<feature type="compositionally biased region" description="Basic and acidic residues" evidence="1">
    <location>
        <begin position="236"/>
        <end position="247"/>
    </location>
</feature>
<feature type="compositionally biased region" description="Polar residues" evidence="1">
    <location>
        <begin position="325"/>
        <end position="334"/>
    </location>
</feature>
<proteinExistence type="predicted"/>
<sequence>MGEEEADGGDEDDDEDVVDEEEEEEEEENNAGRKACSDEEEEEEEENVSEILSCDETSKTDTSKLDETNGESRGGMSTESPSSLRKGPWRKATNGKEKLKICTDPSEIKPLLNGSSSQKGSEDSSSKNEGSENSDTNGSSQPSQLTSPTLCDLKNLKSGQYSALFETACEIEYYTSHKNILSPESSRVGKYVPRTRQRKKHDKLRDTIVKCHSASSSPIKLPEGSRQSVCSLGRMKTDAKPAGDPDGGKVGAEGCASVGKGGTGDILEGTEPEKADVLNGKTRQSLRRSSNNSLKKCAEGDTNKEGSFAESSPGGHSLSGSSESTKQQIIETTC</sequence>
<dbReference type="EMBL" id="JAWJWE010000002">
    <property type="protein sequence ID" value="KAK6642682.1"/>
    <property type="molecule type" value="Genomic_DNA"/>
</dbReference>
<feature type="region of interest" description="Disordered" evidence="1">
    <location>
        <begin position="1"/>
        <end position="149"/>
    </location>
</feature>
<feature type="region of interest" description="Disordered" evidence="1">
    <location>
        <begin position="236"/>
        <end position="334"/>
    </location>
</feature>
<evidence type="ECO:0000313" key="2">
    <source>
        <dbReference type="EMBL" id="KAK6642682.1"/>
    </source>
</evidence>
<protein>
    <submittedName>
        <fullName evidence="2">Uncharacterized protein</fullName>
    </submittedName>
</protein>